<dbReference type="Proteomes" id="UP001148629">
    <property type="component" value="Unassembled WGS sequence"/>
</dbReference>
<dbReference type="EMBL" id="JANRMS010000178">
    <property type="protein sequence ID" value="KAJ3544823.1"/>
    <property type="molecule type" value="Genomic_DNA"/>
</dbReference>
<sequence>MAENNLSFVISDGPKLQKDPQIRALIRKHAMKNVALTRKKRCDYRRPNVVRVPVGICPTSIPFRPVVSLDPSPRSDNSLDPATLVESADVIPASDQESEHTDVVLSIGSTAYDVGIAANIPSPLSTTSVSTTYELARSKFQVDLTDLSMLTNFNVGEGTMLALSADPGRLLTLLGYSQWHVQHLQSYLQFVPSRYGFSDCLTAATNCLLAKARSMLMPDKKNETIEIKLHMIALRTLQDSLQNETSCMSPEVLCASQLLGLHALLGSSQSAAWSHHVHGSIRLIKHRTPVRFKSSFDKALFAAHIGPIVFESLIDQKPCYLEQPHWMEIYQSLVQDSDHLTERSALAIAIRSQMIMLPRLWHDIDNAVQGPELFNEEVLNSLRARCHIAHQNFLLWMEDYKAHCVTMSLSSPSPQELATRRELYGTAIECLMIVKRLLAAIDDDKRQALEKETQALAKSLLNLHNQPSPKHSWLFAGHEVSVAQSIVMTKEQWGEPFLYTSEYEKKLASRARYTFWTTKLRPD</sequence>
<organism evidence="1 2">
    <name type="scientific">Fusarium decemcellulare</name>
    <dbReference type="NCBI Taxonomy" id="57161"/>
    <lineage>
        <taxon>Eukaryota</taxon>
        <taxon>Fungi</taxon>
        <taxon>Dikarya</taxon>
        <taxon>Ascomycota</taxon>
        <taxon>Pezizomycotina</taxon>
        <taxon>Sordariomycetes</taxon>
        <taxon>Hypocreomycetidae</taxon>
        <taxon>Hypocreales</taxon>
        <taxon>Nectriaceae</taxon>
        <taxon>Fusarium</taxon>
        <taxon>Fusarium decemcellulare species complex</taxon>
    </lineage>
</organism>
<comment type="caution">
    <text evidence="1">The sequence shown here is derived from an EMBL/GenBank/DDBJ whole genome shotgun (WGS) entry which is preliminary data.</text>
</comment>
<name>A0ACC1SRB9_9HYPO</name>
<reference evidence="1" key="1">
    <citation type="submission" date="2022-08" db="EMBL/GenBank/DDBJ databases">
        <title>Genome Sequence of Fusarium decemcellulare.</title>
        <authorList>
            <person name="Buettner E."/>
        </authorList>
    </citation>
    <scope>NUCLEOTIDE SEQUENCE</scope>
    <source>
        <strain evidence="1">Babe19</strain>
    </source>
</reference>
<keyword evidence="2" id="KW-1185">Reference proteome</keyword>
<gene>
    <name evidence="1" type="ORF">NM208_g2851</name>
</gene>
<accession>A0ACC1SRB9</accession>
<evidence type="ECO:0000313" key="2">
    <source>
        <dbReference type="Proteomes" id="UP001148629"/>
    </source>
</evidence>
<evidence type="ECO:0000313" key="1">
    <source>
        <dbReference type="EMBL" id="KAJ3544823.1"/>
    </source>
</evidence>
<protein>
    <submittedName>
        <fullName evidence="1">Uncharacterized protein</fullName>
    </submittedName>
</protein>
<proteinExistence type="predicted"/>